<dbReference type="Pfam" id="PF11342">
    <property type="entry name" value="DUF3144"/>
    <property type="match status" value="1"/>
</dbReference>
<evidence type="ECO:0000313" key="2">
    <source>
        <dbReference type="Proteomes" id="UP000319627"/>
    </source>
</evidence>
<dbReference type="Proteomes" id="UP000319627">
    <property type="component" value="Unassembled WGS sequence"/>
</dbReference>
<evidence type="ECO:0000313" key="1">
    <source>
        <dbReference type="EMBL" id="TWH64416.1"/>
    </source>
</evidence>
<organism evidence="1 2">
    <name type="scientific">Azomonas agilis</name>
    <dbReference type="NCBI Taxonomy" id="116849"/>
    <lineage>
        <taxon>Bacteria</taxon>
        <taxon>Pseudomonadati</taxon>
        <taxon>Pseudomonadota</taxon>
        <taxon>Gammaproteobacteria</taxon>
        <taxon>Pseudomonadales</taxon>
        <taxon>Pseudomonadaceae</taxon>
        <taxon>Azomonas</taxon>
    </lineage>
</organism>
<proteinExistence type="predicted"/>
<dbReference type="InterPro" id="IPR021490">
    <property type="entry name" value="DUF3144"/>
</dbReference>
<sequence>MSDDQDNMVIFNMADEFIEVANRLMKEENKELAHVSTALRYAAARFSTHEAACTFKELATEREHLQTWYSNQFNAMLEENFFEQIDLLSQNFIVEMSDK</sequence>
<reference evidence="1 2" key="1">
    <citation type="submission" date="2019-07" db="EMBL/GenBank/DDBJ databases">
        <title>Genomic Encyclopedia of Type Strains, Phase I: the one thousand microbial genomes (KMG-I) project.</title>
        <authorList>
            <person name="Kyrpides N."/>
        </authorList>
    </citation>
    <scope>NUCLEOTIDE SEQUENCE [LARGE SCALE GENOMIC DNA]</scope>
    <source>
        <strain evidence="1 2">DSM 375</strain>
    </source>
</reference>
<dbReference type="EMBL" id="VLKG01000009">
    <property type="protein sequence ID" value="TWH64416.1"/>
    <property type="molecule type" value="Genomic_DNA"/>
</dbReference>
<comment type="caution">
    <text evidence="1">The sequence shown here is derived from an EMBL/GenBank/DDBJ whole genome shotgun (WGS) entry which is preliminary data.</text>
</comment>
<accession>A0A562I0R1</accession>
<dbReference type="Gene3D" id="1.10.287.3020">
    <property type="match status" value="1"/>
</dbReference>
<protein>
    <submittedName>
        <fullName evidence="1">Uncharacterized protein DUF3144</fullName>
    </submittedName>
</protein>
<dbReference type="RefSeq" id="WP_246118748.1">
    <property type="nucleotide sequence ID" value="NZ_VLKG01000009.1"/>
</dbReference>
<dbReference type="AlphaFoldDB" id="A0A562I0R1"/>
<gene>
    <name evidence="1" type="ORF">LX59_02364</name>
</gene>
<name>A0A562I0R1_9GAMM</name>
<keyword evidence="2" id="KW-1185">Reference proteome</keyword>